<feature type="transmembrane region" description="Helical" evidence="6">
    <location>
        <begin position="183"/>
        <end position="208"/>
    </location>
</feature>
<organism evidence="8 9">
    <name type="scientific">Tetranychus urticae</name>
    <name type="common">Two-spotted spider mite</name>
    <dbReference type="NCBI Taxonomy" id="32264"/>
    <lineage>
        <taxon>Eukaryota</taxon>
        <taxon>Metazoa</taxon>
        <taxon>Ecdysozoa</taxon>
        <taxon>Arthropoda</taxon>
        <taxon>Chelicerata</taxon>
        <taxon>Arachnida</taxon>
        <taxon>Acari</taxon>
        <taxon>Acariformes</taxon>
        <taxon>Trombidiformes</taxon>
        <taxon>Prostigmata</taxon>
        <taxon>Eleutherengona</taxon>
        <taxon>Raphignathae</taxon>
        <taxon>Tetranychoidea</taxon>
        <taxon>Tetranychidae</taxon>
        <taxon>Tetranychus</taxon>
    </lineage>
</organism>
<evidence type="ECO:0000256" key="1">
    <source>
        <dbReference type="ARBA" id="ARBA00004141"/>
    </source>
</evidence>
<reference evidence="9" key="1">
    <citation type="submission" date="2011-08" db="EMBL/GenBank/DDBJ databases">
        <authorList>
            <person name="Rombauts S."/>
        </authorList>
    </citation>
    <scope>NUCLEOTIDE SEQUENCE</scope>
    <source>
        <strain evidence="9">London</strain>
    </source>
</reference>
<dbReference type="AlphaFoldDB" id="T1KEQ9"/>
<evidence type="ECO:0000313" key="8">
    <source>
        <dbReference type="EnsemblMetazoa" id="tetur10g00420.1"/>
    </source>
</evidence>
<dbReference type="InterPro" id="IPR045231">
    <property type="entry name" value="Yip1/4-like"/>
</dbReference>
<feature type="transmembrane region" description="Helical" evidence="6">
    <location>
        <begin position="142"/>
        <end position="162"/>
    </location>
</feature>
<dbReference type="eggNOG" id="KOG2946">
    <property type="taxonomic scope" value="Eukaryota"/>
</dbReference>
<dbReference type="InterPro" id="IPR006977">
    <property type="entry name" value="Yip1_dom"/>
</dbReference>
<dbReference type="PANTHER" id="PTHR21236:SF1">
    <property type="entry name" value="PROTEIN YIPF6"/>
    <property type="match status" value="1"/>
</dbReference>
<feature type="transmembrane region" description="Helical" evidence="6">
    <location>
        <begin position="246"/>
        <end position="265"/>
    </location>
</feature>
<sequence length="268" mass="30629">MSSLVSQNLYNNSDLFLDWIVTRSTQLSSSPSSTIDKMNEQDINLLEGDMISKDGFSTGIDQASFDTLDEPVSVTLLRDLKSVASKMKYILFPISPTEIRKHFLRDWDLWGPLLLCTFMALFLHHYNHDDDVKKSGPQLSELFGLIWFGSYIVSINFKMLAVSPNPRRRMSSAKTICPSTFQLLCVFGYCLSPPCVGLLFLNVVKLIFDSHTLFIIKLVIGFTICFLWPTLSCYKILSRFQDKDKIVLAFYPIALFYFVVSWIIITSH</sequence>
<evidence type="ECO:0000256" key="5">
    <source>
        <dbReference type="ARBA" id="ARBA00023136"/>
    </source>
</evidence>
<evidence type="ECO:0000256" key="2">
    <source>
        <dbReference type="ARBA" id="ARBA00010596"/>
    </source>
</evidence>
<dbReference type="OrthoDB" id="411251at2759"/>
<keyword evidence="3 6" id="KW-0812">Transmembrane</keyword>
<evidence type="ECO:0000256" key="3">
    <source>
        <dbReference type="ARBA" id="ARBA00022692"/>
    </source>
</evidence>
<gene>
    <name evidence="8" type="primary">107363668</name>
</gene>
<comment type="subcellular location">
    <subcellularLocation>
        <location evidence="6">Golgi apparatus membrane</location>
        <topology evidence="6">Multi-pass membrane protein</topology>
    </subcellularLocation>
    <subcellularLocation>
        <location evidence="1">Membrane</location>
        <topology evidence="1">Multi-pass membrane protein</topology>
    </subcellularLocation>
</comment>
<dbReference type="STRING" id="32264.T1KEQ9"/>
<dbReference type="GO" id="GO:0005802">
    <property type="term" value="C:trans-Golgi network"/>
    <property type="evidence" value="ECO:0007669"/>
    <property type="project" value="TreeGrafter"/>
</dbReference>
<dbReference type="GO" id="GO:0006888">
    <property type="term" value="P:endoplasmic reticulum to Golgi vesicle-mediated transport"/>
    <property type="evidence" value="ECO:0007669"/>
    <property type="project" value="InterPro"/>
</dbReference>
<keyword evidence="9" id="KW-1185">Reference proteome</keyword>
<evidence type="ECO:0000313" key="9">
    <source>
        <dbReference type="Proteomes" id="UP000015104"/>
    </source>
</evidence>
<evidence type="ECO:0000256" key="6">
    <source>
        <dbReference type="RuleBase" id="RU361264"/>
    </source>
</evidence>
<dbReference type="PANTHER" id="PTHR21236">
    <property type="entry name" value="GOLGI MEMBRANE PROTEIN YIP1"/>
    <property type="match status" value="1"/>
</dbReference>
<dbReference type="GO" id="GO:0000139">
    <property type="term" value="C:Golgi membrane"/>
    <property type="evidence" value="ECO:0007669"/>
    <property type="project" value="UniProtKB-SubCell"/>
</dbReference>
<name>T1KEQ9_TETUR</name>
<dbReference type="Proteomes" id="UP000015104">
    <property type="component" value="Unassembled WGS sequence"/>
</dbReference>
<feature type="transmembrane region" description="Helical" evidence="6">
    <location>
        <begin position="109"/>
        <end position="127"/>
    </location>
</feature>
<feature type="domain" description="Yip1" evidence="7">
    <location>
        <begin position="95"/>
        <end position="263"/>
    </location>
</feature>
<protein>
    <recommendedName>
        <fullName evidence="6">Protein YIPF</fullName>
    </recommendedName>
</protein>
<dbReference type="EMBL" id="CAEY01000028">
    <property type="status" value="NOT_ANNOTATED_CDS"/>
    <property type="molecule type" value="Genomic_DNA"/>
</dbReference>
<feature type="transmembrane region" description="Helical" evidence="6">
    <location>
        <begin position="214"/>
        <end position="234"/>
    </location>
</feature>
<evidence type="ECO:0000256" key="4">
    <source>
        <dbReference type="ARBA" id="ARBA00022989"/>
    </source>
</evidence>
<dbReference type="EnsemblMetazoa" id="tetur10g00420.1">
    <property type="protein sequence ID" value="tetur10g00420.1"/>
    <property type="gene ID" value="tetur10g00420"/>
</dbReference>
<accession>T1KEQ9</accession>
<keyword evidence="5 6" id="KW-0472">Membrane</keyword>
<dbReference type="KEGG" id="tut:107363668"/>
<proteinExistence type="inferred from homology"/>
<dbReference type="Pfam" id="PF04893">
    <property type="entry name" value="Yip1"/>
    <property type="match status" value="1"/>
</dbReference>
<comment type="similarity">
    <text evidence="2 6">Belongs to the YIP1 family.</text>
</comment>
<dbReference type="OMA" id="FVAMMMA"/>
<dbReference type="HOGENOM" id="CLU_059592_3_0_1"/>
<reference evidence="8" key="2">
    <citation type="submission" date="2015-06" db="UniProtKB">
        <authorList>
            <consortium name="EnsemblMetazoa"/>
        </authorList>
    </citation>
    <scope>IDENTIFICATION</scope>
</reference>
<keyword evidence="4 6" id="KW-1133">Transmembrane helix</keyword>
<evidence type="ECO:0000259" key="7">
    <source>
        <dbReference type="Pfam" id="PF04893"/>
    </source>
</evidence>